<dbReference type="KEGG" id="pmai:CF386_10735"/>
<evidence type="ECO:0000256" key="3">
    <source>
        <dbReference type="ARBA" id="ARBA00022741"/>
    </source>
</evidence>
<organism evidence="6 7">
    <name type="scientific">Paraphotobacterium marinum</name>
    <dbReference type="NCBI Taxonomy" id="1755811"/>
    <lineage>
        <taxon>Bacteria</taxon>
        <taxon>Pseudomonadati</taxon>
        <taxon>Pseudomonadota</taxon>
        <taxon>Gammaproteobacteria</taxon>
        <taxon>Vibrionales</taxon>
        <taxon>Vibrionaceae</taxon>
        <taxon>Paraphotobacterium</taxon>
    </lineage>
</organism>
<evidence type="ECO:0000313" key="7">
    <source>
        <dbReference type="Proteomes" id="UP000242175"/>
    </source>
</evidence>
<keyword evidence="2" id="KW-0813">Transport</keyword>
<dbReference type="EMBL" id="CP022356">
    <property type="protein sequence ID" value="ASK79525.1"/>
    <property type="molecule type" value="Genomic_DNA"/>
</dbReference>
<dbReference type="PROSITE" id="PS50893">
    <property type="entry name" value="ABC_TRANSPORTER_2"/>
    <property type="match status" value="1"/>
</dbReference>
<name>A0A220VGN6_9GAMM</name>
<dbReference type="Proteomes" id="UP000242175">
    <property type="component" value="Chromosome small"/>
</dbReference>
<dbReference type="PANTHER" id="PTHR42734">
    <property type="entry name" value="METAL TRANSPORT SYSTEM ATP-BINDING PROTEIN TM_0124-RELATED"/>
    <property type="match status" value="1"/>
</dbReference>
<dbReference type="GO" id="GO:0016887">
    <property type="term" value="F:ATP hydrolysis activity"/>
    <property type="evidence" value="ECO:0007669"/>
    <property type="project" value="InterPro"/>
</dbReference>
<reference evidence="6 7" key="1">
    <citation type="journal article" date="2016" name="Int. J. Syst. Evol. Microbiol.">
        <title>Paraphotobacterium marinum gen. nov., sp. nov., a member of the family Vibrionaceae, isolated from surface seawater.</title>
        <authorList>
            <person name="Huang Z."/>
            <person name="Dong C."/>
            <person name="Shao Z."/>
        </authorList>
    </citation>
    <scope>NUCLEOTIDE SEQUENCE [LARGE SCALE GENOMIC DNA]</scope>
    <source>
        <strain evidence="6 7">NSCS20N07D</strain>
    </source>
</reference>
<evidence type="ECO:0000256" key="2">
    <source>
        <dbReference type="ARBA" id="ARBA00022448"/>
    </source>
</evidence>
<dbReference type="InterPro" id="IPR027417">
    <property type="entry name" value="P-loop_NTPase"/>
</dbReference>
<keyword evidence="7" id="KW-1185">Reference proteome</keyword>
<dbReference type="InterPro" id="IPR003593">
    <property type="entry name" value="AAA+_ATPase"/>
</dbReference>
<feature type="domain" description="ABC transporter" evidence="5">
    <location>
        <begin position="2"/>
        <end position="225"/>
    </location>
</feature>
<evidence type="ECO:0000313" key="6">
    <source>
        <dbReference type="EMBL" id="ASK79525.1"/>
    </source>
</evidence>
<dbReference type="InterPro" id="IPR017871">
    <property type="entry name" value="ABC_transporter-like_CS"/>
</dbReference>
<evidence type="ECO:0000256" key="1">
    <source>
        <dbReference type="ARBA" id="ARBA00005417"/>
    </source>
</evidence>
<dbReference type="InterPro" id="IPR050153">
    <property type="entry name" value="Metal_Ion_Import_ABC"/>
</dbReference>
<sequence>MIEMKDLVLGYHKPITNPINLKISDNKWLGVVGKNGIGKTTLFKTFLGIIKPLRGEILIFNQKPENSNNLISYIPQERELNLPDKMTGYSLVKYTLSSPQIKQQKKIDRNFLNNLIDLVDVGSYIHQPFLTLSGGQKKRIFLVQSLISQPKLLLLDEPLADLDPKSKRAFIASLHRIREQRELNVLMISHEMREVYQELDGFMHFSEQQLHYHKTIENLESCLYV</sequence>
<dbReference type="AlphaFoldDB" id="A0A220VGN6"/>
<comment type="similarity">
    <text evidence="1">Belongs to the ABC transporter superfamily.</text>
</comment>
<protein>
    <submittedName>
        <fullName evidence="6">ABC transporter ATP-binding protein</fullName>
    </submittedName>
</protein>
<dbReference type="GO" id="GO:0005524">
    <property type="term" value="F:ATP binding"/>
    <property type="evidence" value="ECO:0007669"/>
    <property type="project" value="UniProtKB-KW"/>
</dbReference>
<dbReference type="OrthoDB" id="5292475at2"/>
<evidence type="ECO:0000256" key="4">
    <source>
        <dbReference type="ARBA" id="ARBA00022840"/>
    </source>
</evidence>
<accession>A0A220VGN6</accession>
<dbReference type="PANTHER" id="PTHR42734:SF17">
    <property type="entry name" value="METAL TRANSPORT SYSTEM ATP-BINDING PROTEIN TM_0124-RELATED"/>
    <property type="match status" value="1"/>
</dbReference>
<dbReference type="Gene3D" id="3.40.50.300">
    <property type="entry name" value="P-loop containing nucleotide triphosphate hydrolases"/>
    <property type="match status" value="1"/>
</dbReference>
<dbReference type="InterPro" id="IPR003439">
    <property type="entry name" value="ABC_transporter-like_ATP-bd"/>
</dbReference>
<keyword evidence="3" id="KW-0547">Nucleotide-binding</keyword>
<dbReference type="Pfam" id="PF00005">
    <property type="entry name" value="ABC_tran"/>
    <property type="match status" value="1"/>
</dbReference>
<dbReference type="PROSITE" id="PS00211">
    <property type="entry name" value="ABC_TRANSPORTER_1"/>
    <property type="match status" value="1"/>
</dbReference>
<evidence type="ECO:0000259" key="5">
    <source>
        <dbReference type="PROSITE" id="PS50893"/>
    </source>
</evidence>
<dbReference type="SUPFAM" id="SSF52540">
    <property type="entry name" value="P-loop containing nucleoside triphosphate hydrolases"/>
    <property type="match status" value="1"/>
</dbReference>
<keyword evidence="4 6" id="KW-0067">ATP-binding</keyword>
<proteinExistence type="inferred from homology"/>
<dbReference type="SMART" id="SM00382">
    <property type="entry name" value="AAA"/>
    <property type="match status" value="1"/>
</dbReference>
<gene>
    <name evidence="6" type="ORF">CF386_10735</name>
</gene>